<dbReference type="PANTHER" id="PTHR34611">
    <property type="match status" value="1"/>
</dbReference>
<evidence type="ECO:0000313" key="4">
    <source>
        <dbReference type="Proteomes" id="UP000436482"/>
    </source>
</evidence>
<organism evidence="3 4">
    <name type="scientific">Escherichia coli</name>
    <dbReference type="NCBI Taxonomy" id="562"/>
    <lineage>
        <taxon>Bacteria</taxon>
        <taxon>Pseudomonadati</taxon>
        <taxon>Pseudomonadota</taxon>
        <taxon>Gammaproteobacteria</taxon>
        <taxon>Enterobacterales</taxon>
        <taxon>Enterobacteriaceae</taxon>
        <taxon>Escherichia</taxon>
    </lineage>
</organism>
<dbReference type="NCBIfam" id="TIGR01784">
    <property type="entry name" value="T_den_put_tspse"/>
    <property type="match status" value="1"/>
</dbReference>
<gene>
    <name evidence="3" type="ORF">GP979_27805</name>
</gene>
<dbReference type="InterPro" id="IPR006842">
    <property type="entry name" value="Transposase_31"/>
</dbReference>
<dbReference type="GO" id="GO:0006310">
    <property type="term" value="P:DNA recombination"/>
    <property type="evidence" value="ECO:0007669"/>
    <property type="project" value="TreeGrafter"/>
</dbReference>
<feature type="non-terminal residue" evidence="3">
    <location>
        <position position="117"/>
    </location>
</feature>
<dbReference type="Proteomes" id="UP000436482">
    <property type="component" value="Unassembled WGS sequence"/>
</dbReference>
<comment type="caution">
    <text evidence="3">The sequence shown here is derived from an EMBL/GenBank/DDBJ whole genome shotgun (WGS) entry which is preliminary data.</text>
</comment>
<evidence type="ECO:0000259" key="2">
    <source>
        <dbReference type="Pfam" id="PF04754"/>
    </source>
</evidence>
<dbReference type="GO" id="GO:1990238">
    <property type="term" value="F:double-stranded DNA endonuclease activity"/>
    <property type="evidence" value="ECO:0007669"/>
    <property type="project" value="TreeGrafter"/>
</dbReference>
<dbReference type="AlphaFoldDB" id="A0A6N8NS96"/>
<evidence type="ECO:0000256" key="1">
    <source>
        <dbReference type="ARBA" id="ARBA00009787"/>
    </source>
</evidence>
<name>A0A6N8NS96_ECOLX</name>
<protein>
    <submittedName>
        <fullName evidence="3">Rpn family recombination-promoting nuclease/putative transposase</fullName>
    </submittedName>
</protein>
<evidence type="ECO:0000313" key="3">
    <source>
        <dbReference type="EMBL" id="MWR92041.1"/>
    </source>
</evidence>
<reference evidence="3 4" key="1">
    <citation type="submission" date="2019-12" db="EMBL/GenBank/DDBJ databases">
        <title>Enteriobacteria Tanzani isolates_8377-8380.</title>
        <authorList>
            <person name="Subbiah M."/>
            <person name="Call D."/>
        </authorList>
    </citation>
    <scope>NUCLEOTIDE SEQUENCE [LARGE SCALE GENOMIC DNA]</scope>
    <source>
        <strain evidence="3 4">8379wE6</strain>
    </source>
</reference>
<dbReference type="EMBL" id="WTQQ01001292">
    <property type="protein sequence ID" value="MWR92041.1"/>
    <property type="molecule type" value="Genomic_DNA"/>
</dbReference>
<dbReference type="PANTHER" id="PTHR34611:SF2">
    <property type="entry name" value="INACTIVE RECOMBINATION-PROMOTING NUCLEASE-LIKE PROTEIN RPNE-RELATED"/>
    <property type="match status" value="1"/>
</dbReference>
<feature type="domain" description="Transposase (putative) YhgA-like" evidence="2">
    <location>
        <begin position="8"/>
        <end position="117"/>
    </location>
</feature>
<accession>A0A6N8NS96</accession>
<sequence length="117" mass="13557">MTESTTSSPHDAVFKTFMFTPETARDFLEIHLPEPLRKLCNLQTLRLEPTSFIEKSLRAYYSDVLWSVETSDGDGYIYCVIEHQSSAEKNMAFRLMRYATAAMQRHLDKGYDRVPLV</sequence>
<dbReference type="Pfam" id="PF04754">
    <property type="entry name" value="Transposase_31"/>
    <property type="match status" value="1"/>
</dbReference>
<comment type="similarity">
    <text evidence="1">Belongs to the Rpn/YhgA-like nuclease family.</text>
</comment>
<dbReference type="InterPro" id="IPR010106">
    <property type="entry name" value="RpnA"/>
</dbReference>
<proteinExistence type="inferred from homology"/>
<dbReference type="InterPro" id="IPR051699">
    <property type="entry name" value="Rpn/YhgA-like_nuclease"/>
</dbReference>